<organism evidence="5 6">
    <name type="scientific">Agrobacterium larrymoorei</name>
    <dbReference type="NCBI Taxonomy" id="160699"/>
    <lineage>
        <taxon>Bacteria</taxon>
        <taxon>Pseudomonadati</taxon>
        <taxon>Pseudomonadota</taxon>
        <taxon>Alphaproteobacteria</taxon>
        <taxon>Hyphomicrobiales</taxon>
        <taxon>Rhizobiaceae</taxon>
        <taxon>Rhizobium/Agrobacterium group</taxon>
        <taxon>Agrobacterium</taxon>
    </lineage>
</organism>
<dbReference type="SUPFAM" id="SSF109709">
    <property type="entry name" value="KorB DNA-binding domain-like"/>
    <property type="match status" value="1"/>
</dbReference>
<evidence type="ECO:0000259" key="4">
    <source>
        <dbReference type="SMART" id="SM00470"/>
    </source>
</evidence>
<proteinExistence type="inferred from homology"/>
<feature type="domain" description="ParB-like N-terminal" evidence="4">
    <location>
        <begin position="7"/>
        <end position="102"/>
    </location>
</feature>
<dbReference type="EMBL" id="CP072171">
    <property type="protein sequence ID" value="QYA10804.1"/>
    <property type="molecule type" value="Genomic_DNA"/>
</dbReference>
<keyword evidence="5" id="KW-0614">Plasmid</keyword>
<reference evidence="5 6" key="1">
    <citation type="submission" date="2021-03" db="EMBL/GenBank/DDBJ databases">
        <title>Rapid diversification of plasmids in a genus of pathogenic and nitrogen fixing bacteria.</title>
        <authorList>
            <person name="Weisberg A.J."/>
            <person name="Miller M."/>
            <person name="Ream W."/>
            <person name="Grunwald N.J."/>
            <person name="Chang J.H."/>
        </authorList>
    </citation>
    <scope>NUCLEOTIDE SEQUENCE [LARGE SCALE GENOMIC DNA]</scope>
    <source>
        <strain evidence="5 6">AF3.44</strain>
        <plasmid evidence="5 6">unnamed2</plasmid>
    </source>
</reference>
<name>A0ABX8TF79_9HYPH</name>
<geneLocation type="plasmid" evidence="5 6">
    <name>unnamed2</name>
</geneLocation>
<evidence type="ECO:0000256" key="1">
    <source>
        <dbReference type="ARBA" id="ARBA00006295"/>
    </source>
</evidence>
<dbReference type="InterPro" id="IPR050336">
    <property type="entry name" value="Chromosome_partition/occlusion"/>
</dbReference>
<dbReference type="RefSeq" id="WP_174051881.1">
    <property type="nucleotide sequence ID" value="NZ_CP072171.1"/>
</dbReference>
<keyword evidence="6" id="KW-1185">Reference proteome</keyword>
<accession>A0ABX8TF79</accession>
<evidence type="ECO:0000256" key="2">
    <source>
        <dbReference type="SAM" id="Coils"/>
    </source>
</evidence>
<dbReference type="SMART" id="SM00470">
    <property type="entry name" value="ParB"/>
    <property type="match status" value="1"/>
</dbReference>
<dbReference type="Pfam" id="PF02195">
    <property type="entry name" value="ParB_N"/>
    <property type="match status" value="1"/>
</dbReference>
<dbReference type="InterPro" id="IPR036086">
    <property type="entry name" value="ParB/Sulfiredoxin_sf"/>
</dbReference>
<dbReference type="Proteomes" id="UP000826513">
    <property type="component" value="Plasmid unnamed2"/>
</dbReference>
<keyword evidence="2" id="KW-0175">Coiled coil</keyword>
<comment type="similarity">
    <text evidence="1">Belongs to the ParB family.</text>
</comment>
<dbReference type="Pfam" id="PF17762">
    <property type="entry name" value="HTH_ParB"/>
    <property type="match status" value="1"/>
</dbReference>
<dbReference type="InterPro" id="IPR003115">
    <property type="entry name" value="ParB_N"/>
</dbReference>
<dbReference type="InterPro" id="IPR004437">
    <property type="entry name" value="ParB/RepB/Spo0J"/>
</dbReference>
<dbReference type="Gene3D" id="3.90.1530.30">
    <property type="match status" value="1"/>
</dbReference>
<dbReference type="SUPFAM" id="SSF110849">
    <property type="entry name" value="ParB/Sulfiredoxin"/>
    <property type="match status" value="1"/>
</dbReference>
<sequence>MTTKTIEHIALSKLVPSPENVRRTNSQVGVGELADSIEAHGLIQNLTVRKGAKGKFEVVAGARRLAAFRLLVKEGRFENNQEIPCHVLDGQSDTEISLAENMMRERMHPVDEIEAFRKLNDDGMTPEAIGDRFGISHMTVRRRLKLAHLSPRILEAMRVDEITQQQAEALALSDDHAAQDAAWFSTEYSWQRQPHNLREILSKEQVRGNHKLARFVTVDAYRNAGGGVVTDLFSDDAESFLSDRPLLVRLASEKLADIAEQCKAEGWLWVEPDIEGNAHIGANFLRIHARSLLPTEEQAAEAEKLAAEYDELADFLNSEGGSEEELAAASDKLDAVERRQEEIRESLHAFHPEELALAGCLVTVDYDGEPKLSRGWVRPDDWPSIKALHGVEDVEPNEGARTAPEAEDNSDNGTLSAALVEELTAIRTAALRVEMTRNPNVSLAAVLHPMVVRAFYPNYYGSPSIMSAVELRGEFKELDGSIQNPSSHRAFVEWTKHLETVKAGLPHEAGLLWEWLIEQETSILLDLLATVTAANTNAIRYRHDSAKGGRGQQADEIARAVDFDMANWWTPNAEFLERLSKKAMGNVMRGEGIAEDRITSMQKLPKHEAVYRTESEISGSAYMPECLKTPALDGEGDTEAESNPMAIAAE</sequence>
<evidence type="ECO:0000313" key="5">
    <source>
        <dbReference type="EMBL" id="QYA10804.1"/>
    </source>
</evidence>
<feature type="coiled-coil region" evidence="2">
    <location>
        <begin position="299"/>
        <end position="346"/>
    </location>
</feature>
<dbReference type="PANTHER" id="PTHR33375">
    <property type="entry name" value="CHROMOSOME-PARTITIONING PROTEIN PARB-RELATED"/>
    <property type="match status" value="1"/>
</dbReference>
<protein>
    <submittedName>
        <fullName evidence="5">ParB/RepB/Spo0J family partition protein</fullName>
    </submittedName>
</protein>
<dbReference type="NCBIfam" id="TIGR00180">
    <property type="entry name" value="parB_part"/>
    <property type="match status" value="1"/>
</dbReference>
<evidence type="ECO:0000313" key="6">
    <source>
        <dbReference type="Proteomes" id="UP000826513"/>
    </source>
</evidence>
<feature type="region of interest" description="Disordered" evidence="3">
    <location>
        <begin position="631"/>
        <end position="650"/>
    </location>
</feature>
<dbReference type="Gene3D" id="1.10.10.2830">
    <property type="match status" value="1"/>
</dbReference>
<dbReference type="InterPro" id="IPR041468">
    <property type="entry name" value="HTH_ParB/Spo0J"/>
</dbReference>
<dbReference type="PANTHER" id="PTHR33375:SF7">
    <property type="entry name" value="CHROMOSOME 2-PARTITIONING PROTEIN PARB-RELATED"/>
    <property type="match status" value="1"/>
</dbReference>
<evidence type="ECO:0000256" key="3">
    <source>
        <dbReference type="SAM" id="MobiDB-lite"/>
    </source>
</evidence>
<gene>
    <name evidence="5" type="ORF">J5285_25965</name>
</gene>
<dbReference type="CDD" id="cd16406">
    <property type="entry name" value="ParB_N_like"/>
    <property type="match status" value="1"/>
</dbReference>